<evidence type="ECO:0000256" key="6">
    <source>
        <dbReference type="ARBA" id="ARBA00022670"/>
    </source>
</evidence>
<dbReference type="CDD" id="cd09603">
    <property type="entry name" value="M1_APN_like"/>
    <property type="match status" value="1"/>
</dbReference>
<keyword evidence="6" id="KW-0645">Protease</keyword>
<comment type="similarity">
    <text evidence="3">Belongs to the peptidase M1 family.</text>
</comment>
<proteinExistence type="inferred from homology"/>
<feature type="domain" description="Peptidase M1 membrane alanine aminopeptidase" evidence="14">
    <location>
        <begin position="261"/>
        <end position="437"/>
    </location>
</feature>
<keyword evidence="17" id="KW-1185">Reference proteome</keyword>
<dbReference type="GO" id="GO:0016285">
    <property type="term" value="F:alanyl aminopeptidase activity"/>
    <property type="evidence" value="ECO:0007669"/>
    <property type="project" value="UniProtKB-EC"/>
</dbReference>
<dbReference type="EC" id="3.4.11.2" evidence="4"/>
<keyword evidence="9" id="KW-0862">Zinc</keyword>
<dbReference type="InterPro" id="IPR045357">
    <property type="entry name" value="Aminopeptidase_N-like_N"/>
</dbReference>
<dbReference type="Pfam" id="PF01433">
    <property type="entry name" value="Peptidase_M1"/>
    <property type="match status" value="1"/>
</dbReference>
<evidence type="ECO:0000256" key="3">
    <source>
        <dbReference type="ARBA" id="ARBA00010136"/>
    </source>
</evidence>
<dbReference type="EMBL" id="VTFX01000006">
    <property type="protein sequence ID" value="KAD3456030.1"/>
    <property type="molecule type" value="Genomic_DNA"/>
</dbReference>
<evidence type="ECO:0000313" key="16">
    <source>
        <dbReference type="EMBL" id="KAD3456030.1"/>
    </source>
</evidence>
<comment type="cofactor">
    <cofactor evidence="2">
        <name>Zn(2+)</name>
        <dbReference type="ChEBI" id="CHEBI:29105"/>
    </cofactor>
</comment>
<protein>
    <recommendedName>
        <fullName evidence="5">Aminopeptidase N</fullName>
        <ecNumber evidence="4">3.4.11.2</ecNumber>
    </recommendedName>
    <alternativeName>
        <fullName evidence="11">Alanine aminopeptidase</fullName>
    </alternativeName>
    <alternativeName>
        <fullName evidence="12">Lysyl aminopeptidase</fullName>
    </alternativeName>
</protein>
<dbReference type="GO" id="GO:0006508">
    <property type="term" value="P:proteolysis"/>
    <property type="evidence" value="ECO:0007669"/>
    <property type="project" value="UniProtKB-KW"/>
</dbReference>
<dbReference type="RefSeq" id="WP_152273224.1">
    <property type="nucleotide sequence ID" value="NZ_VTFX01000006.1"/>
</dbReference>
<organism evidence="16 17">
    <name type="scientific">Arthrobacter yangruifuii</name>
    <dbReference type="NCBI Taxonomy" id="2606616"/>
    <lineage>
        <taxon>Bacteria</taxon>
        <taxon>Bacillati</taxon>
        <taxon>Actinomycetota</taxon>
        <taxon>Actinomycetes</taxon>
        <taxon>Micrococcales</taxon>
        <taxon>Micrococcaceae</taxon>
        <taxon>Arthrobacter</taxon>
    </lineage>
</organism>
<evidence type="ECO:0000259" key="14">
    <source>
        <dbReference type="Pfam" id="PF01433"/>
    </source>
</evidence>
<evidence type="ECO:0000256" key="8">
    <source>
        <dbReference type="ARBA" id="ARBA00022801"/>
    </source>
</evidence>
<name>A0A5N6MEI1_9MICC</name>
<evidence type="ECO:0000256" key="10">
    <source>
        <dbReference type="ARBA" id="ARBA00023049"/>
    </source>
</evidence>
<dbReference type="Proteomes" id="UP000326852">
    <property type="component" value="Unassembled WGS sequence"/>
</dbReference>
<evidence type="ECO:0000256" key="5">
    <source>
        <dbReference type="ARBA" id="ARBA00015611"/>
    </source>
</evidence>
<dbReference type="SUPFAM" id="SSF63737">
    <property type="entry name" value="Leukotriene A4 hydrolase N-terminal domain"/>
    <property type="match status" value="1"/>
</dbReference>
<evidence type="ECO:0000313" key="17">
    <source>
        <dbReference type="Proteomes" id="UP000326852"/>
    </source>
</evidence>
<dbReference type="SUPFAM" id="SSF55486">
    <property type="entry name" value="Metalloproteases ('zincins'), catalytic domain"/>
    <property type="match status" value="1"/>
</dbReference>
<dbReference type="InterPro" id="IPR050344">
    <property type="entry name" value="Peptidase_M1_aminopeptidases"/>
</dbReference>
<evidence type="ECO:0000259" key="15">
    <source>
        <dbReference type="Pfam" id="PF17900"/>
    </source>
</evidence>
<dbReference type="InterPro" id="IPR014782">
    <property type="entry name" value="Peptidase_M1_dom"/>
</dbReference>
<evidence type="ECO:0000256" key="2">
    <source>
        <dbReference type="ARBA" id="ARBA00001947"/>
    </source>
</evidence>
<accession>A0A5N6MEI1</accession>
<evidence type="ECO:0000256" key="1">
    <source>
        <dbReference type="ARBA" id="ARBA00000098"/>
    </source>
</evidence>
<evidence type="ECO:0000256" key="9">
    <source>
        <dbReference type="ARBA" id="ARBA00022833"/>
    </source>
</evidence>
<evidence type="ECO:0000256" key="11">
    <source>
        <dbReference type="ARBA" id="ARBA00029811"/>
    </source>
</evidence>
<evidence type="ECO:0000256" key="13">
    <source>
        <dbReference type="SAM" id="MobiDB-lite"/>
    </source>
</evidence>
<dbReference type="GO" id="GO:0008237">
    <property type="term" value="F:metallopeptidase activity"/>
    <property type="evidence" value="ECO:0007669"/>
    <property type="project" value="UniProtKB-KW"/>
</dbReference>
<keyword evidence="7" id="KW-0479">Metal-binding</keyword>
<dbReference type="GO" id="GO:0008270">
    <property type="term" value="F:zinc ion binding"/>
    <property type="evidence" value="ECO:0007669"/>
    <property type="project" value="InterPro"/>
</dbReference>
<dbReference type="InterPro" id="IPR042097">
    <property type="entry name" value="Aminopeptidase_N-like_N_sf"/>
</dbReference>
<dbReference type="Gene3D" id="2.60.40.1730">
    <property type="entry name" value="tricorn interacting facor f3 domain"/>
    <property type="match status" value="1"/>
</dbReference>
<dbReference type="InterPro" id="IPR001930">
    <property type="entry name" value="Peptidase_M1"/>
</dbReference>
<dbReference type="Gene3D" id="1.10.390.10">
    <property type="entry name" value="Neutral Protease Domain 2"/>
    <property type="match status" value="1"/>
</dbReference>
<feature type="domain" description="Aminopeptidase N-like N-terminal" evidence="15">
    <location>
        <begin position="157"/>
        <end position="220"/>
    </location>
</feature>
<reference evidence="16 17" key="1">
    <citation type="submission" date="2019-08" db="EMBL/GenBank/DDBJ databases">
        <title>Arthrobacter sp. nov., isolated from plateau pika and Tibetan wild ass.</title>
        <authorList>
            <person name="Ge Y."/>
        </authorList>
    </citation>
    <scope>NUCLEOTIDE SEQUENCE [LARGE SCALE GENOMIC DNA]</scope>
    <source>
        <strain evidence="16 17">785</strain>
    </source>
</reference>
<comment type="catalytic activity">
    <reaction evidence="1">
        <text>Release of an N-terminal amino acid, Xaa-|-Yaa- from a peptide, amide or arylamide. Xaa is preferably Ala, but may be most amino acids including Pro (slow action). When a terminal hydrophobic residue is followed by a prolyl residue, the two may be released as an intact Xaa-Pro dipeptide.</text>
        <dbReference type="EC" id="3.4.11.2"/>
    </reaction>
</comment>
<feature type="region of interest" description="Disordered" evidence="13">
    <location>
        <begin position="1"/>
        <end position="20"/>
    </location>
</feature>
<dbReference type="AlphaFoldDB" id="A0A5N6MEI1"/>
<evidence type="ECO:0000256" key="4">
    <source>
        <dbReference type="ARBA" id="ARBA00012564"/>
    </source>
</evidence>
<dbReference type="InterPro" id="IPR027268">
    <property type="entry name" value="Peptidase_M4/M1_CTD_sf"/>
</dbReference>
<evidence type="ECO:0000256" key="12">
    <source>
        <dbReference type="ARBA" id="ARBA00031533"/>
    </source>
</evidence>
<gene>
    <name evidence="16" type="ORF">GD627_15095</name>
</gene>
<dbReference type="PANTHER" id="PTHR11533:SF297">
    <property type="entry name" value="AMINOPEPTIDASE N"/>
    <property type="match status" value="1"/>
</dbReference>
<comment type="caution">
    <text evidence="16">The sequence shown here is derived from an EMBL/GenBank/DDBJ whole genome shotgun (WGS) entry which is preliminary data.</text>
</comment>
<dbReference type="Pfam" id="PF17900">
    <property type="entry name" value="Peptidase_M1_N"/>
    <property type="match status" value="1"/>
</dbReference>
<keyword evidence="8" id="KW-0378">Hydrolase</keyword>
<dbReference type="PRINTS" id="PR00756">
    <property type="entry name" value="ALADIPTASE"/>
</dbReference>
<sequence length="466" mass="51965">MQQAREQQDASVPAHAAPDAYIPGHGTAEVHISGYDLRLDYSVRSNRLKAIALLTGTVRVPPNTNTPDTNTLERISLDLDRPLRVDEVLLWVRTGTAMAVRSFRHRRGKLEVWPERPLLDGEEFRLSVRYRGRPRPTAGQWGDIGWEELTDGALVAGQPTGASSWFPCNDLPAEKARYRISVSVEAGYRVASNGRPASRAAGDGRETWVFEESEPMSAYLATVQIGRYRQLDLPGRVPQYALVPPSLAGQARTTLSRQDAMMNLFTARFGPYPFNSYTVVVADDRLEMPVEAQSVSVFGRNHLGPGSAQEALVAHELAHQWFGNSVTARGWRDIWLHEGFATYAEWLWAEAADGAGTDLRAHRELAWLRGRNQELLLADPGPAAMFDERVYRRGALALHVLRRSASDEEFFGMLRRWTQRYRHGCAGTADFLDLADDVYSTAGVSASQLLRPWLYAPGLPAARFEP</sequence>
<dbReference type="PANTHER" id="PTHR11533">
    <property type="entry name" value="PROTEASE M1 ZINC METALLOPROTEASE"/>
    <property type="match status" value="1"/>
</dbReference>
<keyword evidence="10" id="KW-0482">Metalloprotease</keyword>
<evidence type="ECO:0000256" key="7">
    <source>
        <dbReference type="ARBA" id="ARBA00022723"/>
    </source>
</evidence>